<dbReference type="EMBL" id="AP018112">
    <property type="protein sequence ID" value="BAX60864.1"/>
    <property type="molecule type" value="Genomic_DNA"/>
</dbReference>
<reference evidence="1 2" key="1">
    <citation type="journal article" date="2017" name="Genome Announc.">
        <title>Complete Genome Sequence of Burkholderia stabilis FERMP-21014.</title>
        <authorList>
            <person name="Konishi K."/>
            <person name="Kumagai T."/>
            <person name="Sakasegawa S."/>
            <person name="Tamura T."/>
        </authorList>
    </citation>
    <scope>NUCLEOTIDE SEQUENCE [LARGE SCALE GENOMIC DNA]</scope>
    <source>
        <strain evidence="1 2">FERMP-21014</strain>
    </source>
</reference>
<gene>
    <name evidence="1" type="ORF">BSFP_037300</name>
</gene>
<name>A0A1Y1BLX6_9BURK</name>
<dbReference type="Proteomes" id="UP000218432">
    <property type="component" value="Chromosome 2"/>
</dbReference>
<evidence type="ECO:0000313" key="1">
    <source>
        <dbReference type="EMBL" id="BAX60864.1"/>
    </source>
</evidence>
<proteinExistence type="predicted"/>
<sequence>MPNAPLTVAPRPTAIPDVAVDTTEDWPPIATPFVAAEFAAAVVLPPIAMDPVPVACAPAYEPDTPPLPMATEFTPEAVEKLP</sequence>
<evidence type="ECO:0008006" key="3">
    <source>
        <dbReference type="Google" id="ProtNLM"/>
    </source>
</evidence>
<dbReference type="AlphaFoldDB" id="A0A1Y1BLX6"/>
<accession>A0A1Y1BLX6</accession>
<organism evidence="1 2">
    <name type="scientific">Burkholderia stabilis</name>
    <dbReference type="NCBI Taxonomy" id="95485"/>
    <lineage>
        <taxon>Bacteria</taxon>
        <taxon>Pseudomonadati</taxon>
        <taxon>Pseudomonadota</taxon>
        <taxon>Betaproteobacteria</taxon>
        <taxon>Burkholderiales</taxon>
        <taxon>Burkholderiaceae</taxon>
        <taxon>Burkholderia</taxon>
        <taxon>Burkholderia cepacia complex</taxon>
    </lineage>
</organism>
<evidence type="ECO:0000313" key="2">
    <source>
        <dbReference type="Proteomes" id="UP000218432"/>
    </source>
</evidence>
<protein>
    <recommendedName>
        <fullName evidence="3">DNA-directed RNA polymerase II</fullName>
    </recommendedName>
</protein>